<sequence>MRMSIESWFVSSLLHLSLMPPIVEEDDEGDEAAEGGAGHKGAGGSDDMYRNMSQGDWQVRQAHWMDQQDEQWGRINTWIGQQDERAH</sequence>
<dbReference type="Proteomes" id="UP001151760">
    <property type="component" value="Unassembled WGS sequence"/>
</dbReference>
<reference evidence="3" key="1">
    <citation type="journal article" date="2022" name="Int. J. Mol. Sci.">
        <title>Draft Genome of Tanacetum Coccineum: Genomic Comparison of Closely Related Tanacetum-Family Plants.</title>
        <authorList>
            <person name="Yamashiro T."/>
            <person name="Shiraishi A."/>
            <person name="Nakayama K."/>
            <person name="Satake H."/>
        </authorList>
    </citation>
    <scope>NUCLEOTIDE SEQUENCE</scope>
</reference>
<dbReference type="EMBL" id="BQNB010009252">
    <property type="protein sequence ID" value="GJS60901.1"/>
    <property type="molecule type" value="Genomic_DNA"/>
</dbReference>
<gene>
    <name evidence="3" type="ORF">Tco_0655685</name>
</gene>
<comment type="caution">
    <text evidence="3">The sequence shown here is derived from an EMBL/GenBank/DDBJ whole genome shotgun (WGS) entry which is preliminary data.</text>
</comment>
<organism evidence="3 4">
    <name type="scientific">Tanacetum coccineum</name>
    <dbReference type="NCBI Taxonomy" id="301880"/>
    <lineage>
        <taxon>Eukaryota</taxon>
        <taxon>Viridiplantae</taxon>
        <taxon>Streptophyta</taxon>
        <taxon>Embryophyta</taxon>
        <taxon>Tracheophyta</taxon>
        <taxon>Spermatophyta</taxon>
        <taxon>Magnoliopsida</taxon>
        <taxon>eudicotyledons</taxon>
        <taxon>Gunneridae</taxon>
        <taxon>Pentapetalae</taxon>
        <taxon>asterids</taxon>
        <taxon>campanulids</taxon>
        <taxon>Asterales</taxon>
        <taxon>Asteraceae</taxon>
        <taxon>Asteroideae</taxon>
        <taxon>Anthemideae</taxon>
        <taxon>Anthemidinae</taxon>
        <taxon>Tanacetum</taxon>
    </lineage>
</organism>
<evidence type="ECO:0000313" key="4">
    <source>
        <dbReference type="Proteomes" id="UP001151760"/>
    </source>
</evidence>
<feature type="region of interest" description="Disordered" evidence="1">
    <location>
        <begin position="22"/>
        <end position="51"/>
    </location>
</feature>
<feature type="signal peptide" evidence="2">
    <location>
        <begin position="1"/>
        <end position="25"/>
    </location>
</feature>
<feature type="compositionally biased region" description="Gly residues" evidence="1">
    <location>
        <begin position="35"/>
        <end position="44"/>
    </location>
</feature>
<evidence type="ECO:0000256" key="2">
    <source>
        <dbReference type="SAM" id="SignalP"/>
    </source>
</evidence>
<accession>A0ABQ4X7V4</accession>
<proteinExistence type="predicted"/>
<evidence type="ECO:0000256" key="1">
    <source>
        <dbReference type="SAM" id="MobiDB-lite"/>
    </source>
</evidence>
<evidence type="ECO:0000313" key="3">
    <source>
        <dbReference type="EMBL" id="GJS60901.1"/>
    </source>
</evidence>
<keyword evidence="2" id="KW-0732">Signal</keyword>
<reference evidence="3" key="2">
    <citation type="submission" date="2022-01" db="EMBL/GenBank/DDBJ databases">
        <authorList>
            <person name="Yamashiro T."/>
            <person name="Shiraishi A."/>
            <person name="Satake H."/>
            <person name="Nakayama K."/>
        </authorList>
    </citation>
    <scope>NUCLEOTIDE SEQUENCE</scope>
</reference>
<keyword evidence="4" id="KW-1185">Reference proteome</keyword>
<name>A0ABQ4X7V4_9ASTR</name>
<protein>
    <submittedName>
        <fullName evidence="3">Uncharacterized protein</fullName>
    </submittedName>
</protein>
<feature type="compositionally biased region" description="Acidic residues" evidence="1">
    <location>
        <begin position="23"/>
        <end position="33"/>
    </location>
</feature>
<feature type="chain" id="PRO_5046422357" evidence="2">
    <location>
        <begin position="26"/>
        <end position="87"/>
    </location>
</feature>